<dbReference type="AlphaFoldDB" id="Q6YZ45"/>
<accession>Q6YZ45</accession>
<feature type="region of interest" description="Disordered" evidence="1">
    <location>
        <begin position="43"/>
        <end position="72"/>
    </location>
</feature>
<proteinExistence type="predicted"/>
<feature type="compositionally biased region" description="Basic and acidic residues" evidence="1">
    <location>
        <begin position="62"/>
        <end position="72"/>
    </location>
</feature>
<evidence type="ECO:0000256" key="1">
    <source>
        <dbReference type="SAM" id="MobiDB-lite"/>
    </source>
</evidence>
<sequence>MWRSCLHMPHFNYLPKGRLQPPAGQRQPRHARWAQPGWHEAGTAAAGEGATRFRRPPTTVSDVRRSEGERRSMATMAELGLQVARSKERVSDQFDGSMSIYGAWGFHFTHLMERRSSGMACPRRAHRRQNGGRTGTATGRPEERGLTEGWRNNEDQCYGGGAYKKVKHAHKGAEGRGGWCSDGGWDARGMRGSSRAATGQERRRSVGLGAMMATVQQLTAAAR</sequence>
<name>Q6YZ45_ORYSJ</name>
<evidence type="ECO:0000313" key="2">
    <source>
        <dbReference type="EMBL" id="BAC92386.1"/>
    </source>
</evidence>
<dbReference type="EMBL" id="AP004041">
    <property type="protein sequence ID" value="BAC92386.1"/>
    <property type="molecule type" value="Genomic_DNA"/>
</dbReference>
<organism evidence="2">
    <name type="scientific">Oryza sativa subsp. japonica</name>
    <name type="common">Rice</name>
    <dbReference type="NCBI Taxonomy" id="39947"/>
    <lineage>
        <taxon>Eukaryota</taxon>
        <taxon>Viridiplantae</taxon>
        <taxon>Streptophyta</taxon>
        <taxon>Embryophyta</taxon>
        <taxon>Tracheophyta</taxon>
        <taxon>Spermatophyta</taxon>
        <taxon>Magnoliopsida</taxon>
        <taxon>Liliopsida</taxon>
        <taxon>Poales</taxon>
        <taxon>Poaceae</taxon>
        <taxon>BOP clade</taxon>
        <taxon>Oryzoideae</taxon>
        <taxon>Oryzeae</taxon>
        <taxon>Oryzinae</taxon>
        <taxon>Oryza</taxon>
        <taxon>Oryza sativa</taxon>
    </lineage>
</organism>
<feature type="region of interest" description="Disordered" evidence="1">
    <location>
        <begin position="118"/>
        <end position="148"/>
    </location>
</feature>
<reference evidence="2" key="1">
    <citation type="journal article" date="2004" name="Plant Cell">
        <title>Composition and structure of the centromeric region of rice chromosome 8.</title>
        <authorList>
            <person name="Wu J."/>
            <person name="Yamagata H."/>
            <person name="Hayashi-Tsugane M."/>
            <person name="Hijishita S."/>
            <person name="Fujisawa M."/>
            <person name="Shibata M."/>
            <person name="Itoh Y."/>
            <person name="Nakamura M."/>
            <person name="Sakaguchi M."/>
            <person name="Yoshihara R."/>
            <person name="Kobayashi H."/>
            <person name="Itoh K."/>
            <person name="Karasawa W."/>
            <person name="Yamamoto M."/>
            <person name="Saji S."/>
            <person name="Katagiri S."/>
            <person name="Kanamori H."/>
            <person name="Namiki N."/>
            <person name="Katayose Y."/>
            <person name="Matsumoto T."/>
            <person name="Sasaki T."/>
        </authorList>
    </citation>
    <scope>NUCLEOTIDE SEQUENCE</scope>
</reference>
<gene>
    <name evidence="2" type="primary">OJ1115_A07.136</name>
</gene>
<protein>
    <submittedName>
        <fullName evidence="2">Uncharacterized protein</fullName>
    </submittedName>
</protein>